<dbReference type="Proteomes" id="UP001055439">
    <property type="component" value="Chromosome 7"/>
</dbReference>
<keyword evidence="2" id="KW-1185">Reference proteome</keyword>
<dbReference type="OrthoDB" id="1920930at2759"/>
<gene>
    <name evidence="1" type="ORF">MUK42_36063</name>
</gene>
<name>A0A9E7KKF4_9LILI</name>
<evidence type="ECO:0000313" key="1">
    <source>
        <dbReference type="EMBL" id="URE20646.1"/>
    </source>
</evidence>
<dbReference type="AlphaFoldDB" id="A0A9E7KKF4"/>
<protein>
    <submittedName>
        <fullName evidence="1">Uncharacterized protein</fullName>
    </submittedName>
</protein>
<accession>A0A9E7KKF4</accession>
<evidence type="ECO:0000313" key="2">
    <source>
        <dbReference type="Proteomes" id="UP001055439"/>
    </source>
</evidence>
<sequence length="168" mass="18890">MATADRVATIAAIVLQKAEGMGIRFIMNFNMNKLEVSLHELLNMLMEAESTIKNEKLVLYVGETKRKRKTRKTIKEGKGKGKRGKAKVLTRRRRSAKGKMDLKIGNEATVAAVAVDEVFIAKRTVFLEKEHILGKDMADFNLSITSDIEMDEKLDHILTRLGLAMKIC</sequence>
<dbReference type="EMBL" id="CP097509">
    <property type="protein sequence ID" value="URE20646.1"/>
    <property type="molecule type" value="Genomic_DNA"/>
</dbReference>
<proteinExistence type="predicted"/>
<reference evidence="1" key="1">
    <citation type="submission" date="2022-05" db="EMBL/GenBank/DDBJ databases">
        <title>The Musa troglodytarum L. genome provides insights into the mechanism of non-climacteric behaviour and enrichment of carotenoids.</title>
        <authorList>
            <person name="Wang J."/>
        </authorList>
    </citation>
    <scope>NUCLEOTIDE SEQUENCE</scope>
    <source>
        <tissue evidence="1">Leaf</tissue>
    </source>
</reference>
<organism evidence="1 2">
    <name type="scientific">Musa troglodytarum</name>
    <name type="common">fe'i banana</name>
    <dbReference type="NCBI Taxonomy" id="320322"/>
    <lineage>
        <taxon>Eukaryota</taxon>
        <taxon>Viridiplantae</taxon>
        <taxon>Streptophyta</taxon>
        <taxon>Embryophyta</taxon>
        <taxon>Tracheophyta</taxon>
        <taxon>Spermatophyta</taxon>
        <taxon>Magnoliopsida</taxon>
        <taxon>Liliopsida</taxon>
        <taxon>Zingiberales</taxon>
        <taxon>Musaceae</taxon>
        <taxon>Musa</taxon>
    </lineage>
</organism>